<reference evidence="1" key="1">
    <citation type="submission" date="2021-03" db="EMBL/GenBank/DDBJ databases">
        <title>Draft genome sequence of rust myrtle Austropuccinia psidii MF-1, a brazilian biotype.</title>
        <authorList>
            <person name="Quecine M.C."/>
            <person name="Pachon D.M.R."/>
            <person name="Bonatelli M.L."/>
            <person name="Correr F.H."/>
            <person name="Franceschini L.M."/>
            <person name="Leite T.F."/>
            <person name="Margarido G.R.A."/>
            <person name="Almeida C.A."/>
            <person name="Ferrarezi J.A."/>
            <person name="Labate C.A."/>
        </authorList>
    </citation>
    <scope>NUCLEOTIDE SEQUENCE</scope>
    <source>
        <strain evidence="1">MF-1</strain>
    </source>
</reference>
<comment type="caution">
    <text evidence="1">The sequence shown here is derived from an EMBL/GenBank/DDBJ whole genome shotgun (WGS) entry which is preliminary data.</text>
</comment>
<accession>A0A9Q3FNI8</accession>
<dbReference type="EMBL" id="AVOT02045578">
    <property type="protein sequence ID" value="MBW0540905.1"/>
    <property type="molecule type" value="Genomic_DNA"/>
</dbReference>
<evidence type="ECO:0000313" key="2">
    <source>
        <dbReference type="Proteomes" id="UP000765509"/>
    </source>
</evidence>
<organism evidence="1 2">
    <name type="scientific">Austropuccinia psidii MF-1</name>
    <dbReference type="NCBI Taxonomy" id="1389203"/>
    <lineage>
        <taxon>Eukaryota</taxon>
        <taxon>Fungi</taxon>
        <taxon>Dikarya</taxon>
        <taxon>Basidiomycota</taxon>
        <taxon>Pucciniomycotina</taxon>
        <taxon>Pucciniomycetes</taxon>
        <taxon>Pucciniales</taxon>
        <taxon>Sphaerophragmiaceae</taxon>
        <taxon>Austropuccinia</taxon>
    </lineage>
</organism>
<name>A0A9Q3FNI8_9BASI</name>
<proteinExistence type="predicted"/>
<gene>
    <name evidence="1" type="ORF">O181_080620</name>
</gene>
<evidence type="ECO:0000313" key="1">
    <source>
        <dbReference type="EMBL" id="MBW0540905.1"/>
    </source>
</evidence>
<keyword evidence="2" id="KW-1185">Reference proteome</keyword>
<sequence length="84" mass="10014">MKGTIKGHEFDITLNIDRPYPPVIRRPAYPANPRPREAFEKHIQELIQLCVMRKVVYNEEFEVTTPVIISWHNDKLEWLEILDN</sequence>
<dbReference type="OrthoDB" id="4369127at2759"/>
<dbReference type="Proteomes" id="UP000765509">
    <property type="component" value="Unassembled WGS sequence"/>
</dbReference>
<protein>
    <submittedName>
        <fullName evidence="1">Uncharacterized protein</fullName>
    </submittedName>
</protein>
<dbReference type="AlphaFoldDB" id="A0A9Q3FNI8"/>